<organism evidence="1">
    <name type="scientific">Anguilla anguilla</name>
    <name type="common">European freshwater eel</name>
    <name type="synonym">Muraena anguilla</name>
    <dbReference type="NCBI Taxonomy" id="7936"/>
    <lineage>
        <taxon>Eukaryota</taxon>
        <taxon>Metazoa</taxon>
        <taxon>Chordata</taxon>
        <taxon>Craniata</taxon>
        <taxon>Vertebrata</taxon>
        <taxon>Euteleostomi</taxon>
        <taxon>Actinopterygii</taxon>
        <taxon>Neopterygii</taxon>
        <taxon>Teleostei</taxon>
        <taxon>Anguilliformes</taxon>
        <taxon>Anguillidae</taxon>
        <taxon>Anguilla</taxon>
    </lineage>
</organism>
<evidence type="ECO:0000313" key="1">
    <source>
        <dbReference type="EMBL" id="JAH67644.1"/>
    </source>
</evidence>
<name>A0A0E9UP44_ANGAN</name>
<dbReference type="EMBL" id="GBXM01040933">
    <property type="protein sequence ID" value="JAH67644.1"/>
    <property type="molecule type" value="Transcribed_RNA"/>
</dbReference>
<proteinExistence type="predicted"/>
<reference evidence="1" key="1">
    <citation type="submission" date="2014-11" db="EMBL/GenBank/DDBJ databases">
        <authorList>
            <person name="Amaro Gonzalez C."/>
        </authorList>
    </citation>
    <scope>NUCLEOTIDE SEQUENCE</scope>
</reference>
<protein>
    <submittedName>
        <fullName evidence="1">Uncharacterized protein</fullName>
    </submittedName>
</protein>
<sequence length="31" mass="3489">MVKLTNQAPLGIASNKHNRTKQIIIKSNKEL</sequence>
<accession>A0A0E9UP44</accession>
<reference evidence="1" key="2">
    <citation type="journal article" date="2015" name="Fish Shellfish Immunol.">
        <title>Early steps in the European eel (Anguilla anguilla)-Vibrio vulnificus interaction in the gills: Role of the RtxA13 toxin.</title>
        <authorList>
            <person name="Callol A."/>
            <person name="Pajuelo D."/>
            <person name="Ebbesson L."/>
            <person name="Teles M."/>
            <person name="MacKenzie S."/>
            <person name="Amaro C."/>
        </authorList>
    </citation>
    <scope>NUCLEOTIDE SEQUENCE</scope>
</reference>
<dbReference type="AlphaFoldDB" id="A0A0E9UP44"/>